<accession>A0AA46AGW4</accession>
<evidence type="ECO:0000313" key="2">
    <source>
        <dbReference type="EMBL" id="SMP32077.1"/>
    </source>
</evidence>
<feature type="transmembrane region" description="Helical" evidence="1">
    <location>
        <begin position="155"/>
        <end position="178"/>
    </location>
</feature>
<feature type="transmembrane region" description="Helical" evidence="1">
    <location>
        <begin position="203"/>
        <end position="222"/>
    </location>
</feature>
<name>A0AA46AGW4_9BACL</name>
<comment type="caution">
    <text evidence="2">The sequence shown here is derived from an EMBL/GenBank/DDBJ whole genome shotgun (WGS) entry which is preliminary data.</text>
</comment>
<reference evidence="2" key="1">
    <citation type="submission" date="2017-05" db="EMBL/GenBank/DDBJ databases">
        <authorList>
            <person name="Varghese N."/>
            <person name="Submissions S."/>
        </authorList>
    </citation>
    <scope>NUCLEOTIDE SEQUENCE</scope>
    <source>
        <strain evidence="2">DSM 45262</strain>
    </source>
</reference>
<dbReference type="RefSeq" id="WP_189318907.1">
    <property type="nucleotide sequence ID" value="NZ_FXTU01000008.1"/>
</dbReference>
<feature type="transmembrane region" description="Helical" evidence="1">
    <location>
        <begin position="37"/>
        <end position="55"/>
    </location>
</feature>
<keyword evidence="1" id="KW-1133">Transmembrane helix</keyword>
<keyword evidence="1" id="KW-0472">Membrane</keyword>
<gene>
    <name evidence="2" type="ORF">SAMN06265361_10893</name>
</gene>
<protein>
    <recommendedName>
        <fullName evidence="4">DUF4173 domain-containing protein</fullName>
    </recommendedName>
</protein>
<feature type="transmembrane region" description="Helical" evidence="1">
    <location>
        <begin position="250"/>
        <end position="275"/>
    </location>
</feature>
<dbReference type="Pfam" id="PF13687">
    <property type="entry name" value="DUF4153"/>
    <property type="match status" value="1"/>
</dbReference>
<feature type="transmembrane region" description="Helical" evidence="1">
    <location>
        <begin position="397"/>
        <end position="416"/>
    </location>
</feature>
<feature type="transmembrane region" description="Helical" evidence="1">
    <location>
        <begin position="91"/>
        <end position="110"/>
    </location>
</feature>
<sequence>MGVSDANQVTKESKLLLWCFALGLLYDFMFFDTTFAGIAYPIFVATVYGVFAWLFHSQGRLKPSFTFPWLLVALILLLSLTFVLFSNPAFLVLNFFLVPLLFVAHTMLVTGTHKRPWHHIGFLIEMAERVTIHTLCNLLKPFSSVVRSRLMPSSVAIKVGLGIAITCPLLLVVIVLLSSADSIFLKYMIEIPKQLLDIDFGEIPAHIILTTFITLILFAYFWSLLHPTKESEPTGTSEEETRKPKKLDGVISVTILTMLNLVYVIFTAIQISFLFGGAESVLPAGVTYSEYARQGFGEMLTVSFINIGVLLLLLHFASQQKKGLYRAIQVLLTILTVCSLFILFSAFTRLTMYEQAYGFTLLRLLPQAFMILLLSLFAVSLVRVWKSNVSLYKSYTIITLVWLVALNYANLDLIIAKSNIQRYQQTGEIDLDYIGSLSYDVVPELAKLQKDPKIGDKAVAELKNMKSRLKFETKPEWQTFNFSRHRAEQIVKNIH</sequence>
<feature type="transmembrane region" description="Helical" evidence="1">
    <location>
        <begin position="328"/>
        <end position="347"/>
    </location>
</feature>
<evidence type="ECO:0008006" key="4">
    <source>
        <dbReference type="Google" id="ProtNLM"/>
    </source>
</evidence>
<feature type="transmembrane region" description="Helical" evidence="1">
    <location>
        <begin position="367"/>
        <end position="385"/>
    </location>
</feature>
<dbReference type="AlphaFoldDB" id="A0AA46AGW4"/>
<dbReference type="EMBL" id="FXTU01000008">
    <property type="protein sequence ID" value="SMP32077.1"/>
    <property type="molecule type" value="Genomic_DNA"/>
</dbReference>
<evidence type="ECO:0000313" key="3">
    <source>
        <dbReference type="Proteomes" id="UP001157946"/>
    </source>
</evidence>
<proteinExistence type="predicted"/>
<evidence type="ECO:0000256" key="1">
    <source>
        <dbReference type="SAM" id="Phobius"/>
    </source>
</evidence>
<feature type="transmembrane region" description="Helical" evidence="1">
    <location>
        <begin position="15"/>
        <end position="31"/>
    </location>
</feature>
<dbReference type="InterPro" id="IPR025291">
    <property type="entry name" value="DUF4153"/>
</dbReference>
<keyword evidence="1" id="KW-0812">Transmembrane</keyword>
<dbReference type="Proteomes" id="UP001157946">
    <property type="component" value="Unassembled WGS sequence"/>
</dbReference>
<keyword evidence="3" id="KW-1185">Reference proteome</keyword>
<feature type="transmembrane region" description="Helical" evidence="1">
    <location>
        <begin position="295"/>
        <end position="316"/>
    </location>
</feature>
<feature type="transmembrane region" description="Helical" evidence="1">
    <location>
        <begin position="67"/>
        <end position="85"/>
    </location>
</feature>
<organism evidence="2 3">
    <name type="scientific">Laceyella tengchongensis</name>
    <dbReference type="NCBI Taxonomy" id="574699"/>
    <lineage>
        <taxon>Bacteria</taxon>
        <taxon>Bacillati</taxon>
        <taxon>Bacillota</taxon>
        <taxon>Bacilli</taxon>
        <taxon>Bacillales</taxon>
        <taxon>Thermoactinomycetaceae</taxon>
        <taxon>Laceyella</taxon>
    </lineage>
</organism>